<dbReference type="Proteomes" id="UP000031070">
    <property type="component" value="Segment"/>
</dbReference>
<evidence type="ECO:0000313" key="2">
    <source>
        <dbReference type="EMBL" id="AJA73617.1"/>
    </source>
</evidence>
<dbReference type="RefSeq" id="YP_009194660.1">
    <property type="nucleotide sequence ID" value="NC_028754.1"/>
</dbReference>
<accession>A0A0A7U3K0</accession>
<sequence>MAVRILRYVERKETDIMQHHLTDGQYAQFLEMQKSGADTATLGAWINSVSTCTHFDSYGYTPAETVQIFDDYEKEYITD</sequence>
<protein>
    <submittedName>
        <fullName evidence="2">Uncharacterized protein</fullName>
    </submittedName>
</protein>
<name>A0A0A7U3K0_9CAUD</name>
<dbReference type="EMBL" id="KP143763">
    <property type="protein sequence ID" value="AJA73617.1"/>
    <property type="molecule type" value="Genomic_DNA"/>
</dbReference>
<dbReference type="GeneID" id="26646537"/>
<dbReference type="KEGG" id="vg:26646537"/>
<keyword evidence="3" id="KW-1185">Reference proteome</keyword>
<dbReference type="OrthoDB" id="34203at10239"/>
<reference evidence="3" key="1">
    <citation type="submission" date="2014-11" db="EMBL/GenBank/DDBJ databases">
        <title>Complete Genome of Salmonella enterica serovar Typhimurium Siphophage Shivani.</title>
        <authorList>
            <person name="Piya D."/>
            <person name="Xie Y."/>
            <person name="Hernandez A.C."/>
            <person name="Everett G.F.K."/>
        </authorList>
    </citation>
    <scope>NUCLEOTIDE SEQUENCE [LARGE SCALE GENOMIC DNA]</scope>
</reference>
<dbReference type="EMBL" id="KP143763">
    <property type="protein sequence ID" value="AJA73463.1"/>
    <property type="molecule type" value="Genomic_DNA"/>
</dbReference>
<gene>
    <name evidence="1" type="ORF">CPT_Shivani16</name>
    <name evidence="2" type="ORF">CPT_Shivani170</name>
</gene>
<dbReference type="RefSeq" id="YP_009194814.1">
    <property type="nucleotide sequence ID" value="NC_028754.1"/>
</dbReference>
<evidence type="ECO:0000313" key="1">
    <source>
        <dbReference type="EMBL" id="AJA73463.1"/>
    </source>
</evidence>
<proteinExistence type="predicted"/>
<dbReference type="GeneID" id="26646691"/>
<reference evidence="2" key="2">
    <citation type="journal article" date="2015" name="Genome Announc.">
        <title>Complete Genome Sequence of Salmonella enterica Serovar Typhimurium Siphophage Shivani.</title>
        <authorList>
            <person name="Piya D."/>
            <person name="Xie Y."/>
            <person name="Hernandez Morales A.C."/>
            <person name="Kuty Everett G.F."/>
        </authorList>
    </citation>
    <scope>NUCLEOTIDE SEQUENCE</scope>
</reference>
<evidence type="ECO:0000313" key="3">
    <source>
        <dbReference type="Proteomes" id="UP000031070"/>
    </source>
</evidence>
<dbReference type="KEGG" id="vg:26646691"/>
<organism evidence="2 3">
    <name type="scientific">Salmonella phage Shivani</name>
    <dbReference type="NCBI Taxonomy" id="1572715"/>
    <lineage>
        <taxon>Viruses</taxon>
        <taxon>Duplodnaviria</taxon>
        <taxon>Heunggongvirae</taxon>
        <taxon>Uroviricota</taxon>
        <taxon>Caudoviricetes</taxon>
        <taxon>Demerecviridae</taxon>
        <taxon>Markadamsvirinae</taxon>
        <taxon>Tequintavirus</taxon>
        <taxon>Tequintavirus shivani</taxon>
    </lineage>
</organism>